<dbReference type="EMBL" id="JBFNQD010000006">
    <property type="protein sequence ID" value="MEW9307656.1"/>
    <property type="molecule type" value="Genomic_DNA"/>
</dbReference>
<dbReference type="PANTHER" id="PTHR31377:SF0">
    <property type="entry name" value="AGMATINE DEIMINASE-RELATED"/>
    <property type="match status" value="1"/>
</dbReference>
<dbReference type="HAMAP" id="MF_01841">
    <property type="entry name" value="Agmatine_deimin"/>
    <property type="match status" value="1"/>
</dbReference>
<gene>
    <name evidence="2 3" type="primary">aguA</name>
    <name evidence="3" type="ORF">ABXS05_19035</name>
</gene>
<keyword evidence="4" id="KW-1185">Reference proteome</keyword>
<comment type="similarity">
    <text evidence="2">Belongs to the agmatine deiminase family.</text>
</comment>
<feature type="active site" description="Amidino-cysteine intermediate" evidence="2">
    <location>
        <position position="357"/>
    </location>
</feature>
<organism evidence="3 4">
    <name type="scientific">Labrys neptuniae</name>
    <dbReference type="NCBI Taxonomy" id="376174"/>
    <lineage>
        <taxon>Bacteria</taxon>
        <taxon>Pseudomonadati</taxon>
        <taxon>Pseudomonadota</taxon>
        <taxon>Alphaproteobacteria</taxon>
        <taxon>Hyphomicrobiales</taxon>
        <taxon>Xanthobacteraceae</taxon>
        <taxon>Labrys</taxon>
    </lineage>
</organism>
<keyword evidence="1 2" id="KW-0378">Hydrolase</keyword>
<evidence type="ECO:0000313" key="3">
    <source>
        <dbReference type="EMBL" id="MEW9307656.1"/>
    </source>
</evidence>
<dbReference type="EC" id="3.5.3.12" evidence="2"/>
<evidence type="ECO:0000256" key="1">
    <source>
        <dbReference type="ARBA" id="ARBA00022801"/>
    </source>
</evidence>
<dbReference type="PANTHER" id="PTHR31377">
    <property type="entry name" value="AGMATINE DEIMINASE-RELATED"/>
    <property type="match status" value="1"/>
</dbReference>
<evidence type="ECO:0000256" key="2">
    <source>
        <dbReference type="HAMAP-Rule" id="MF_01841"/>
    </source>
</evidence>
<dbReference type="InterPro" id="IPR007466">
    <property type="entry name" value="Peptidyl-Arg-deiminase_porph"/>
</dbReference>
<reference evidence="3 4" key="1">
    <citation type="submission" date="2024-07" db="EMBL/GenBank/DDBJ databases">
        <title>Description of Labrys sedimenti sp. nov., isolated from a diclofenac-degrading enrichment culture.</title>
        <authorList>
            <person name="Tancsics A."/>
            <person name="Csepanyi A."/>
        </authorList>
    </citation>
    <scope>NUCLEOTIDE SEQUENCE [LARGE SCALE GENOMIC DNA]</scope>
    <source>
        <strain evidence="3 4">LMG 23578</strain>
    </source>
</reference>
<dbReference type="NCBIfam" id="NF010070">
    <property type="entry name" value="PRK13551.1"/>
    <property type="match status" value="1"/>
</dbReference>
<dbReference type="GO" id="GO:0047632">
    <property type="term" value="F:agmatine deiminase activity"/>
    <property type="evidence" value="ECO:0007669"/>
    <property type="project" value="UniProtKB-EC"/>
</dbReference>
<dbReference type="Gene3D" id="3.75.10.10">
    <property type="entry name" value="L-arginine/glycine Amidinotransferase, Chain A"/>
    <property type="match status" value="1"/>
</dbReference>
<proteinExistence type="inferred from homology"/>
<dbReference type="SUPFAM" id="SSF55909">
    <property type="entry name" value="Pentein"/>
    <property type="match status" value="1"/>
</dbReference>
<evidence type="ECO:0000313" key="4">
    <source>
        <dbReference type="Proteomes" id="UP001555786"/>
    </source>
</evidence>
<comment type="caution">
    <text evidence="3">The sequence shown here is derived from an EMBL/GenBank/DDBJ whole genome shotgun (WGS) entry which is preliminary data.</text>
</comment>
<dbReference type="InterPro" id="IPR017754">
    <property type="entry name" value="Agmatine_deiminase"/>
</dbReference>
<protein>
    <recommendedName>
        <fullName evidence="2">Putative agmatine deiminase</fullName>
        <ecNumber evidence="2">3.5.3.12</ecNumber>
    </recommendedName>
    <alternativeName>
        <fullName evidence="2">Agmatine iminohydrolase</fullName>
    </alternativeName>
</protein>
<comment type="catalytic activity">
    <reaction evidence="2">
        <text>agmatine + H2O = N-carbamoylputrescine + NH4(+)</text>
        <dbReference type="Rhea" id="RHEA:18037"/>
        <dbReference type="ChEBI" id="CHEBI:15377"/>
        <dbReference type="ChEBI" id="CHEBI:28938"/>
        <dbReference type="ChEBI" id="CHEBI:58145"/>
        <dbReference type="ChEBI" id="CHEBI:58318"/>
        <dbReference type="EC" id="3.5.3.12"/>
    </reaction>
</comment>
<name>A0ABV3PQ96_9HYPH</name>
<dbReference type="Pfam" id="PF04371">
    <property type="entry name" value="PAD_porph"/>
    <property type="match status" value="1"/>
</dbReference>
<accession>A0ABV3PQ96</accession>
<dbReference type="RefSeq" id="WP_367625033.1">
    <property type="nucleotide sequence ID" value="NZ_JBFNQD010000006.1"/>
</dbReference>
<sequence>MSKTLTTTPRQDGFRAPGEFEPKAGCWLIWPERPDTWRLGAKPAQKLFARVATAIAASEPVTVIVSARQWRHARACLPDTVRLVEMSSNDSWLRDSGPNFVVNDHGEVRGVDWTFNAYGGLNGGLYFPWDLDDQLAHKILEMEGMHRYRSTLIAEGGGLQCDGQGTLITTAQCLLNANRNGHLGLAAVEQQLADYLGIDTIVWLPRGFAFDETDGHVDDICCFVRPGEVVLSWTDEKDDPQYEIVREAEDVLRSARDAQGRALKVHKLPHPLPIETTAEESEGVDQVELTWARPVGNRIAASYINYYPGNSVVVVPEFGCALDRPAKAVLAGLFPGHAIVGIENSREILLGGGNVACITLPVYAGRRA</sequence>
<dbReference type="Proteomes" id="UP001555786">
    <property type="component" value="Unassembled WGS sequence"/>
</dbReference>
<dbReference type="NCBIfam" id="TIGR03380">
    <property type="entry name" value="agmatine_aguA"/>
    <property type="match status" value="1"/>
</dbReference>